<feature type="domain" description="Calponin-homology (CH)" evidence="1">
    <location>
        <begin position="1"/>
        <end position="111"/>
    </location>
</feature>
<dbReference type="GO" id="GO:0007015">
    <property type="term" value="P:actin filament organization"/>
    <property type="evidence" value="ECO:0007669"/>
    <property type="project" value="TreeGrafter"/>
</dbReference>
<evidence type="ECO:0000259" key="1">
    <source>
        <dbReference type="PROSITE" id="PS50021"/>
    </source>
</evidence>
<protein>
    <recommendedName>
        <fullName evidence="1">Calponin-homology (CH) domain-containing protein</fullName>
    </recommendedName>
</protein>
<dbReference type="InterPro" id="IPR003096">
    <property type="entry name" value="SM22_calponin"/>
</dbReference>
<dbReference type="InterPro" id="IPR050606">
    <property type="entry name" value="Calponin-like"/>
</dbReference>
<accession>A0A7S2DMQ5</accession>
<dbReference type="SMART" id="SM00033">
    <property type="entry name" value="CH"/>
    <property type="match status" value="1"/>
</dbReference>
<evidence type="ECO:0000313" key="2">
    <source>
        <dbReference type="EMBL" id="CAD9458561.1"/>
    </source>
</evidence>
<sequence length="129" mass="14462">MDTEGAARAWVYAVLYPQAEPSEVNNDGRSFHEVLQSGVLLCKLLNRISPGMIHRIKETDKAWDCIENIGNYTKACEKLGVVPTFDTPDLYENKNMRVVAQNIYSLARMARSKRFAGPLLAAPVYTMPV</sequence>
<dbReference type="EMBL" id="HBGU01034329">
    <property type="protein sequence ID" value="CAD9458561.1"/>
    <property type="molecule type" value="Transcribed_RNA"/>
</dbReference>
<dbReference type="PANTHER" id="PTHR47385">
    <property type="entry name" value="CALPONIN"/>
    <property type="match status" value="1"/>
</dbReference>
<dbReference type="Pfam" id="PF00307">
    <property type="entry name" value="CH"/>
    <property type="match status" value="1"/>
</dbReference>
<reference evidence="2" key="1">
    <citation type="submission" date="2021-01" db="EMBL/GenBank/DDBJ databases">
        <authorList>
            <person name="Corre E."/>
            <person name="Pelletier E."/>
            <person name="Niang G."/>
            <person name="Scheremetjew M."/>
            <person name="Finn R."/>
            <person name="Kale V."/>
            <person name="Holt S."/>
            <person name="Cochrane G."/>
            <person name="Meng A."/>
            <person name="Brown T."/>
            <person name="Cohen L."/>
        </authorList>
    </citation>
    <scope>NUCLEOTIDE SEQUENCE</scope>
    <source>
        <strain evidence="2">UTEX LB 985</strain>
    </source>
</reference>
<dbReference type="InterPro" id="IPR036872">
    <property type="entry name" value="CH_dom_sf"/>
</dbReference>
<proteinExistence type="predicted"/>
<name>A0A7S2DMQ5_9EUKA</name>
<dbReference type="PROSITE" id="PS50021">
    <property type="entry name" value="CH"/>
    <property type="match status" value="1"/>
</dbReference>
<dbReference type="Gene3D" id="1.10.418.10">
    <property type="entry name" value="Calponin-like domain"/>
    <property type="match status" value="1"/>
</dbReference>
<dbReference type="GO" id="GO:0051015">
    <property type="term" value="F:actin filament binding"/>
    <property type="evidence" value="ECO:0007669"/>
    <property type="project" value="TreeGrafter"/>
</dbReference>
<dbReference type="PANTHER" id="PTHR47385:SF14">
    <property type="entry name" value="TRANSGELIN"/>
    <property type="match status" value="1"/>
</dbReference>
<dbReference type="GO" id="GO:0015629">
    <property type="term" value="C:actin cytoskeleton"/>
    <property type="evidence" value="ECO:0007669"/>
    <property type="project" value="TreeGrafter"/>
</dbReference>
<organism evidence="2">
    <name type="scientific">Haptolina brevifila</name>
    <dbReference type="NCBI Taxonomy" id="156173"/>
    <lineage>
        <taxon>Eukaryota</taxon>
        <taxon>Haptista</taxon>
        <taxon>Haptophyta</taxon>
        <taxon>Prymnesiophyceae</taxon>
        <taxon>Prymnesiales</taxon>
        <taxon>Prymnesiaceae</taxon>
        <taxon>Haptolina</taxon>
    </lineage>
</organism>
<dbReference type="AlphaFoldDB" id="A0A7S2DMQ5"/>
<dbReference type="SUPFAM" id="SSF47576">
    <property type="entry name" value="Calponin-homology domain, CH-domain"/>
    <property type="match status" value="1"/>
</dbReference>
<dbReference type="PRINTS" id="PR00888">
    <property type="entry name" value="SM22CALPONIN"/>
</dbReference>
<gene>
    <name evidence="2" type="ORF">CBRE1094_LOCUS18763</name>
</gene>
<dbReference type="InterPro" id="IPR001715">
    <property type="entry name" value="CH_dom"/>
</dbReference>